<name>A0AAE3QTQ5_9BACT</name>
<dbReference type="Proteomes" id="UP001228581">
    <property type="component" value="Unassembled WGS sequence"/>
</dbReference>
<evidence type="ECO:0000313" key="4">
    <source>
        <dbReference type="Proteomes" id="UP001241110"/>
    </source>
</evidence>
<evidence type="ECO:0008006" key="5">
    <source>
        <dbReference type="Google" id="ProtNLM"/>
    </source>
</evidence>
<organism evidence="1 4">
    <name type="scientific">Xanthocytophaga flava</name>
    <dbReference type="NCBI Taxonomy" id="3048013"/>
    <lineage>
        <taxon>Bacteria</taxon>
        <taxon>Pseudomonadati</taxon>
        <taxon>Bacteroidota</taxon>
        <taxon>Cytophagia</taxon>
        <taxon>Cytophagales</taxon>
        <taxon>Rhodocytophagaceae</taxon>
        <taxon>Xanthocytophaga</taxon>
    </lineage>
</organism>
<dbReference type="EMBL" id="JASJOT010000025">
    <property type="protein sequence ID" value="MDJ1496761.1"/>
    <property type="molecule type" value="Genomic_DNA"/>
</dbReference>
<dbReference type="Proteomes" id="UP001241110">
    <property type="component" value="Unassembled WGS sequence"/>
</dbReference>
<sequence length="80" mass="9306">MTITTTQNDILIFRTNIRNKKDLLTITPVLNADTRILHWNIAQDDTDRVLRVKSNSSVLYPQDIIFLLREAGFFCEELPD</sequence>
<reference evidence="1 3" key="1">
    <citation type="submission" date="2023-05" db="EMBL/GenBank/DDBJ databases">
        <authorList>
            <person name="Zhang X."/>
        </authorList>
    </citation>
    <scope>NUCLEOTIDE SEQUENCE</scope>
    <source>
        <strain evidence="2 3">DM2B3-1</strain>
        <strain evidence="1">YF14B1</strain>
    </source>
</reference>
<dbReference type="RefSeq" id="WP_313986460.1">
    <property type="nucleotide sequence ID" value="NZ_JASJOR010000021.1"/>
</dbReference>
<keyword evidence="3" id="KW-1185">Reference proteome</keyword>
<protein>
    <recommendedName>
        <fullName evidence="5">Copper chaperone</fullName>
    </recommendedName>
</protein>
<evidence type="ECO:0000313" key="3">
    <source>
        <dbReference type="Proteomes" id="UP001228581"/>
    </source>
</evidence>
<dbReference type="EMBL" id="JASJOS010000016">
    <property type="protein sequence ID" value="MDJ1484776.1"/>
    <property type="molecule type" value="Genomic_DNA"/>
</dbReference>
<evidence type="ECO:0000313" key="2">
    <source>
        <dbReference type="EMBL" id="MDJ1496761.1"/>
    </source>
</evidence>
<proteinExistence type="predicted"/>
<gene>
    <name evidence="1" type="ORF">QNI16_30025</name>
    <name evidence="2" type="ORF">QNI19_27755</name>
</gene>
<comment type="caution">
    <text evidence="1">The sequence shown here is derived from an EMBL/GenBank/DDBJ whole genome shotgun (WGS) entry which is preliminary data.</text>
</comment>
<dbReference type="AlphaFoldDB" id="A0AAE3QTQ5"/>
<accession>A0AAE3QTQ5</accession>
<evidence type="ECO:0000313" key="1">
    <source>
        <dbReference type="EMBL" id="MDJ1484776.1"/>
    </source>
</evidence>